<evidence type="ECO:0000256" key="7">
    <source>
        <dbReference type="ARBA" id="ARBA00038781"/>
    </source>
</evidence>
<dbReference type="Gene3D" id="3.40.50.300">
    <property type="entry name" value="P-loop containing nucleotide triphosphate hydrolases"/>
    <property type="match status" value="1"/>
</dbReference>
<proteinExistence type="inferred from homology"/>
<sequence>MSLLSVRGLTKRFGDLTAVDGANFDVEDGEFVSILGPSGSGKSTILRMVAGFETPTEGEIVLAGENIVGTPPFERDINMVFQNLALFPHLTVAENIQYGLKQRGVQKDERERRTEEMLEMVRLPGYGPRDPSELSGGEQQRVALARALVNEPALVLFDEPLSSLDRKLRQHMQTELQRIQAETGITFLYVTHDQEVALSVSDRLVVLNDGLVEQVDSVEALYESPQSQFVADFIGDVNTVEARVVSAADDGLTIETGGTERFLPATNGFAAGDRIQVCVRPHDVTLSGDGDFAAPGTVRTRSYQGSDTVYTVGTDRWGDIVADVRGSDFDVGDSVTVAWDAADVHLFAVESEADDERADVEPEPREAT</sequence>
<evidence type="ECO:0000256" key="2">
    <source>
        <dbReference type="ARBA" id="ARBA00022448"/>
    </source>
</evidence>
<evidence type="ECO:0000256" key="8">
    <source>
        <dbReference type="ARBA" id="ARBA00039025"/>
    </source>
</evidence>
<accession>A0A2I8VN88</accession>
<dbReference type="InterPro" id="IPR050093">
    <property type="entry name" value="ABC_SmlMolc_Importer"/>
</dbReference>
<comment type="catalytic activity">
    <reaction evidence="10">
        <text>tungstate(in) + ATP + H2O = tungstate(out) + ADP + phosphate + H(+)</text>
        <dbReference type="Rhea" id="RHEA:35027"/>
        <dbReference type="ChEBI" id="CHEBI:15377"/>
        <dbReference type="ChEBI" id="CHEBI:15378"/>
        <dbReference type="ChEBI" id="CHEBI:30616"/>
        <dbReference type="ChEBI" id="CHEBI:43474"/>
        <dbReference type="ChEBI" id="CHEBI:46502"/>
        <dbReference type="ChEBI" id="CHEBI:456216"/>
        <dbReference type="EC" id="7.3.2.6"/>
    </reaction>
</comment>
<dbReference type="SUPFAM" id="SSF52540">
    <property type="entry name" value="P-loop containing nucleoside triphosphate hydrolases"/>
    <property type="match status" value="1"/>
</dbReference>
<evidence type="ECO:0000256" key="5">
    <source>
        <dbReference type="ARBA" id="ARBA00022840"/>
    </source>
</evidence>
<dbReference type="Pfam" id="PF00005">
    <property type="entry name" value="ABC_tran"/>
    <property type="match status" value="1"/>
</dbReference>
<name>A0A2I8VN88_9EURY</name>
<dbReference type="InterPro" id="IPR012340">
    <property type="entry name" value="NA-bd_OB-fold"/>
</dbReference>
<dbReference type="InterPro" id="IPR003593">
    <property type="entry name" value="AAA+_ATPase"/>
</dbReference>
<dbReference type="SMART" id="SM00382">
    <property type="entry name" value="AAA"/>
    <property type="match status" value="1"/>
</dbReference>
<comment type="similarity">
    <text evidence="6">Belongs to the ABC transporter superfamily. Sulfate/tungstate importer (TC 3.A.1.6) family.</text>
</comment>
<dbReference type="KEGG" id="srub:C2R22_18245"/>
<keyword evidence="5 12" id="KW-0067">ATP-binding</keyword>
<dbReference type="Pfam" id="PF08402">
    <property type="entry name" value="TOBE_2"/>
    <property type="match status" value="1"/>
</dbReference>
<dbReference type="InterPro" id="IPR017871">
    <property type="entry name" value="ABC_transporter-like_CS"/>
</dbReference>
<dbReference type="OrthoDB" id="18368at2157"/>
<feature type="domain" description="ABC transporter" evidence="11">
    <location>
        <begin position="4"/>
        <end position="234"/>
    </location>
</feature>
<evidence type="ECO:0000313" key="12">
    <source>
        <dbReference type="EMBL" id="AUV83344.1"/>
    </source>
</evidence>
<dbReference type="EMBL" id="CP026309">
    <property type="protein sequence ID" value="AUV83344.1"/>
    <property type="molecule type" value="Genomic_DNA"/>
</dbReference>
<organism evidence="12 13">
    <name type="scientific">Salinigranum rubrum</name>
    <dbReference type="NCBI Taxonomy" id="755307"/>
    <lineage>
        <taxon>Archaea</taxon>
        <taxon>Methanobacteriati</taxon>
        <taxon>Methanobacteriota</taxon>
        <taxon>Stenosarchaea group</taxon>
        <taxon>Halobacteria</taxon>
        <taxon>Halobacteriales</taxon>
        <taxon>Haloferacaceae</taxon>
        <taxon>Salinigranum</taxon>
    </lineage>
</organism>
<dbReference type="RefSeq" id="WP_103427033.1">
    <property type="nucleotide sequence ID" value="NZ_CP026309.1"/>
</dbReference>
<dbReference type="Gene3D" id="2.40.50.140">
    <property type="entry name" value="Nucleic acid-binding proteins"/>
    <property type="match status" value="1"/>
</dbReference>
<dbReference type="GO" id="GO:0005524">
    <property type="term" value="F:ATP binding"/>
    <property type="evidence" value="ECO:0007669"/>
    <property type="project" value="UniProtKB-KW"/>
</dbReference>
<keyword evidence="13" id="KW-1185">Reference proteome</keyword>
<reference evidence="12 13" key="1">
    <citation type="submission" date="2018-01" db="EMBL/GenBank/DDBJ databases">
        <title>Complete genome sequence of Salinigranum rubrum GX10T, an extremely halophilic archaeon isolated from a marine solar saltern.</title>
        <authorList>
            <person name="Han S."/>
        </authorList>
    </citation>
    <scope>NUCLEOTIDE SEQUENCE [LARGE SCALE GENOMIC DNA]</scope>
    <source>
        <strain evidence="12 13">GX10</strain>
    </source>
</reference>
<dbReference type="GO" id="GO:0043190">
    <property type="term" value="C:ATP-binding cassette (ABC) transporter complex"/>
    <property type="evidence" value="ECO:0007669"/>
    <property type="project" value="InterPro"/>
</dbReference>
<dbReference type="SUPFAM" id="SSF50331">
    <property type="entry name" value="MOP-like"/>
    <property type="match status" value="1"/>
</dbReference>
<evidence type="ECO:0000256" key="4">
    <source>
        <dbReference type="ARBA" id="ARBA00022741"/>
    </source>
</evidence>
<dbReference type="FunFam" id="3.40.50.300:FF:000133">
    <property type="entry name" value="Spermidine/putrescine import ATP-binding protein PotA"/>
    <property type="match status" value="1"/>
</dbReference>
<dbReference type="InterPro" id="IPR013611">
    <property type="entry name" value="Transp-assoc_OB_typ2"/>
</dbReference>
<dbReference type="InterPro" id="IPR027417">
    <property type="entry name" value="P-loop_NTPase"/>
</dbReference>
<dbReference type="PROSITE" id="PS00211">
    <property type="entry name" value="ABC_TRANSPORTER_1"/>
    <property type="match status" value="1"/>
</dbReference>
<keyword evidence="4" id="KW-0547">Nucleotide-binding</keyword>
<comment type="subcellular location">
    <subcellularLocation>
        <location evidence="1">Cell membrane</location>
        <topology evidence="1">Peripheral membrane protein</topology>
    </subcellularLocation>
</comment>
<dbReference type="PANTHER" id="PTHR42781">
    <property type="entry name" value="SPERMIDINE/PUTRESCINE IMPORT ATP-BINDING PROTEIN POTA"/>
    <property type="match status" value="1"/>
</dbReference>
<evidence type="ECO:0000256" key="3">
    <source>
        <dbReference type="ARBA" id="ARBA00022505"/>
    </source>
</evidence>
<dbReference type="Gene3D" id="2.40.50.100">
    <property type="match status" value="1"/>
</dbReference>
<dbReference type="GeneID" id="35594075"/>
<evidence type="ECO:0000256" key="9">
    <source>
        <dbReference type="ARBA" id="ARBA00041133"/>
    </source>
</evidence>
<gene>
    <name evidence="12" type="ORF">C2R22_18245</name>
</gene>
<dbReference type="Proteomes" id="UP000236584">
    <property type="component" value="Chromosome"/>
</dbReference>
<dbReference type="PROSITE" id="PS50893">
    <property type="entry name" value="ABC_TRANSPORTER_2"/>
    <property type="match status" value="1"/>
</dbReference>
<dbReference type="InterPro" id="IPR008995">
    <property type="entry name" value="Mo/tungstate-bd_C_term_dom"/>
</dbReference>
<dbReference type="InterPro" id="IPR003439">
    <property type="entry name" value="ABC_transporter-like_ATP-bd"/>
</dbReference>
<protein>
    <recommendedName>
        <fullName evidence="9">Molybdate/tungstate import ATP-binding protein WtpC</fullName>
        <ecNumber evidence="8">7.3.2.6</ecNumber>
    </recommendedName>
</protein>
<dbReference type="PANTHER" id="PTHR42781:SF4">
    <property type="entry name" value="SPERMIDINE_PUTRESCINE IMPORT ATP-BINDING PROTEIN POTA"/>
    <property type="match status" value="1"/>
</dbReference>
<evidence type="ECO:0000256" key="6">
    <source>
        <dbReference type="ARBA" id="ARBA00038307"/>
    </source>
</evidence>
<dbReference type="GO" id="GO:1901238">
    <property type="term" value="F:ABC-type tungstate transporter activity"/>
    <property type="evidence" value="ECO:0007669"/>
    <property type="project" value="UniProtKB-EC"/>
</dbReference>
<evidence type="ECO:0000256" key="1">
    <source>
        <dbReference type="ARBA" id="ARBA00004202"/>
    </source>
</evidence>
<keyword evidence="3" id="KW-0500">Molybdenum</keyword>
<comment type="subunit">
    <text evidence="7">The complex is composed of two ATP-binding proteins (WtpC), two transmembrane proteins (WtpB) and a solute-binding protein (WtpA).</text>
</comment>
<dbReference type="GO" id="GO:0016887">
    <property type="term" value="F:ATP hydrolysis activity"/>
    <property type="evidence" value="ECO:0007669"/>
    <property type="project" value="InterPro"/>
</dbReference>
<keyword evidence="2" id="KW-0813">Transport</keyword>
<dbReference type="AlphaFoldDB" id="A0A2I8VN88"/>
<evidence type="ECO:0000313" key="13">
    <source>
        <dbReference type="Proteomes" id="UP000236584"/>
    </source>
</evidence>
<evidence type="ECO:0000259" key="11">
    <source>
        <dbReference type="PROSITE" id="PS50893"/>
    </source>
</evidence>
<evidence type="ECO:0000256" key="10">
    <source>
        <dbReference type="ARBA" id="ARBA00047936"/>
    </source>
</evidence>
<dbReference type="EC" id="7.3.2.6" evidence="8"/>